<feature type="domain" description="PapC-like C-terminal" evidence="11">
    <location>
        <begin position="751"/>
        <end position="812"/>
    </location>
</feature>
<evidence type="ECO:0000259" key="11">
    <source>
        <dbReference type="Pfam" id="PF13953"/>
    </source>
</evidence>
<keyword evidence="3" id="KW-0813">Transport</keyword>
<dbReference type="InterPro" id="IPR043142">
    <property type="entry name" value="PapC-like_C_sf"/>
</dbReference>
<evidence type="ECO:0000256" key="7">
    <source>
        <dbReference type="ARBA" id="ARBA00022729"/>
    </source>
</evidence>
<sequence length="829" mass="90353">MSIFTDHSKFILTACSGSACIIAMCLAQPAYADGVEFNSLLLNNGGGAPVELKYFEQGNSVPPGTYGVDVYPNGTLIRRQDIEFIPQGESAEVRPLLQLGLLTSLGVDVPRLLKENILPIGLDEYSPVDLVGLVQGSSVEFDVNNLALLVSVPQAYVQRNARGYVDPSLWDDGITTLFTDYQANFNRNENNGDRRDYRYLGLRSGFNLLGWRLRNDSAMTGGTDMDSRWRSNRTFVERDIRALKGTLAAGELFSRGDIFDSVRMRGVQLNSDLAMRPDSEVGYAPVVRGIAETNATVEVRQNGYVIYSTTVTPGAFEITDIYPSGSNGDLDIRIIEADGRERSFTQSFSYLPVMTRRGSLRYNLAAGKVDIDGQASPNLVQGTAVYGVTDNFTGYGGLLTAEKYHAVNVGAGLNTRIGGMSVDVTNSQSDTPREGKTTGQSVRFLYSKTLAKTDTTFTMVGYRYSTEGYRTLNQHVADLQSLGAFTGRQKSSFDMTINQTLGNRGSLYVGLGETSYWNRGSNSRRWQLGYSNSFRDLSYSLAMSKTRESGTGAQTDTQFTASISMPLGRTSQRVFASAVTSDRGSSSVQAGTSGYLDDQRTLNYSVQGSHNDDSGSSGSVGLGWDTPTARLNANYSQGRDSKTMSLSSAGSVVLHSGGMTFGPPVGETFALVEVPDTRGVGVDNYAAIRTDRNGYAVVPYVQPYRHNWMNLNTGTMGNDVEIEQTSQVVVPTRGSVVKTSFNAVTGRRLQFELTLDNGKKIPFGAQAFDENGKTLGMIDNLSRLLVFGVPDKGRVEVRWDGSSCAVNYDLPPVNKELSYERYQAMCQTL</sequence>
<dbReference type="InterPro" id="IPR025885">
    <property type="entry name" value="PapC_N"/>
</dbReference>
<dbReference type="PANTHER" id="PTHR30451:SF21">
    <property type="entry name" value="FIMBRIAL USHER DOMAIN-CONTAINING PROTEIN YDET-RELATED"/>
    <property type="match status" value="1"/>
</dbReference>
<evidence type="ECO:0000256" key="6">
    <source>
        <dbReference type="ARBA" id="ARBA00022692"/>
    </source>
</evidence>
<protein>
    <submittedName>
        <fullName evidence="13">Putative type 1 pili usher protein</fullName>
    </submittedName>
</protein>
<dbReference type="GO" id="GO:0015473">
    <property type="term" value="F:fimbrial usher porin activity"/>
    <property type="evidence" value="ECO:0007669"/>
    <property type="project" value="InterPro"/>
</dbReference>
<keyword evidence="5" id="KW-1029">Fimbrium biogenesis</keyword>
<dbReference type="Pfam" id="PF13954">
    <property type="entry name" value="PapC_N"/>
    <property type="match status" value="1"/>
</dbReference>
<evidence type="ECO:0000256" key="1">
    <source>
        <dbReference type="ARBA" id="ARBA00004571"/>
    </source>
</evidence>
<keyword evidence="14" id="KW-1185">Reference proteome</keyword>
<dbReference type="InterPro" id="IPR042186">
    <property type="entry name" value="FimD_plug_dom"/>
</dbReference>
<dbReference type="SUPFAM" id="SSF141729">
    <property type="entry name" value="FimD N-terminal domain-like"/>
    <property type="match status" value="1"/>
</dbReference>
<dbReference type="InterPro" id="IPR025949">
    <property type="entry name" value="PapC-like_C"/>
</dbReference>
<dbReference type="Pfam" id="PF13953">
    <property type="entry name" value="PapC_C"/>
    <property type="match status" value="1"/>
</dbReference>
<dbReference type="FunFam" id="2.60.40.3110:FF:000001">
    <property type="entry name" value="Putative fimbrial outer membrane usher"/>
    <property type="match status" value="1"/>
</dbReference>
<dbReference type="GO" id="GO:0009279">
    <property type="term" value="C:cell outer membrane"/>
    <property type="evidence" value="ECO:0007669"/>
    <property type="project" value="UniProtKB-SubCell"/>
</dbReference>
<feature type="signal peptide" evidence="10">
    <location>
        <begin position="1"/>
        <end position="32"/>
    </location>
</feature>
<dbReference type="Proteomes" id="UP000015503">
    <property type="component" value="Chromosome"/>
</dbReference>
<proteinExistence type="inferred from homology"/>
<evidence type="ECO:0000256" key="4">
    <source>
        <dbReference type="ARBA" id="ARBA00022452"/>
    </source>
</evidence>
<dbReference type="eggNOG" id="COG3188">
    <property type="taxonomic scope" value="Bacteria"/>
</dbReference>
<evidence type="ECO:0000313" key="13">
    <source>
        <dbReference type="EMBL" id="BAN46160.1"/>
    </source>
</evidence>
<dbReference type="FunFam" id="2.60.40.2610:FF:000001">
    <property type="entry name" value="Outer membrane fimbrial usher protein"/>
    <property type="match status" value="1"/>
</dbReference>
<dbReference type="PANTHER" id="PTHR30451">
    <property type="entry name" value="OUTER MEMBRANE USHER PROTEIN"/>
    <property type="match status" value="1"/>
</dbReference>
<dbReference type="Gene3D" id="2.60.40.3110">
    <property type="match status" value="1"/>
</dbReference>
<evidence type="ECO:0000256" key="3">
    <source>
        <dbReference type="ARBA" id="ARBA00022448"/>
    </source>
</evidence>
<dbReference type="KEGG" id="pre:PCA10_04280"/>
<name>S6AEX5_METRE</name>
<keyword evidence="7 10" id="KW-0732">Signal</keyword>
<dbReference type="OrthoDB" id="6554712at2"/>
<accession>S6AEX5</accession>
<reference evidence="13 14" key="1">
    <citation type="journal article" date="2013" name="Genome Announc.">
        <title>Complete Genome Sequence of the Carbazole Degrader Pseudomonas resinovorans Strain CA10 (NBRC 106553).</title>
        <authorList>
            <person name="Shintani M."/>
            <person name="Hosoyama A."/>
            <person name="Ohji S."/>
            <person name="Tsuchikane K."/>
            <person name="Takarada H."/>
            <person name="Yamazoe A."/>
            <person name="Fujita N."/>
            <person name="Nojiri H."/>
        </authorList>
    </citation>
    <scope>NUCLEOTIDE SEQUENCE [LARGE SCALE GENOMIC DNA]</scope>
    <source>
        <strain evidence="13 14">NBRC 106553</strain>
    </source>
</reference>
<dbReference type="InterPro" id="IPR000015">
    <property type="entry name" value="Fimb_usher"/>
</dbReference>
<feature type="domain" description="PapC N-terminal" evidence="12">
    <location>
        <begin position="36"/>
        <end position="184"/>
    </location>
</feature>
<evidence type="ECO:0000259" key="12">
    <source>
        <dbReference type="Pfam" id="PF13954"/>
    </source>
</evidence>
<keyword evidence="4" id="KW-1134">Transmembrane beta strand</keyword>
<evidence type="ECO:0000313" key="14">
    <source>
        <dbReference type="Proteomes" id="UP000015503"/>
    </source>
</evidence>
<evidence type="ECO:0000256" key="8">
    <source>
        <dbReference type="ARBA" id="ARBA00023136"/>
    </source>
</evidence>
<dbReference type="RefSeq" id="WP_016490371.1">
    <property type="nucleotide sequence ID" value="NC_021499.1"/>
</dbReference>
<dbReference type="GO" id="GO:0009297">
    <property type="term" value="P:pilus assembly"/>
    <property type="evidence" value="ECO:0007669"/>
    <property type="project" value="InterPro"/>
</dbReference>
<dbReference type="Gene3D" id="2.60.40.2610">
    <property type="entry name" value="Outer membrane usher protein FimD, plug domain"/>
    <property type="match status" value="1"/>
</dbReference>
<dbReference type="Pfam" id="PF00577">
    <property type="entry name" value="Usher"/>
    <property type="match status" value="1"/>
</dbReference>
<keyword evidence="6" id="KW-0812">Transmembrane</keyword>
<dbReference type="Gene3D" id="2.60.40.2070">
    <property type="match status" value="1"/>
</dbReference>
<evidence type="ECO:0000256" key="5">
    <source>
        <dbReference type="ARBA" id="ARBA00022558"/>
    </source>
</evidence>
<dbReference type="EMBL" id="AP013068">
    <property type="protein sequence ID" value="BAN46160.1"/>
    <property type="molecule type" value="Genomic_DNA"/>
</dbReference>
<dbReference type="STRING" id="1245471.PCA10_04280"/>
<dbReference type="AlphaFoldDB" id="S6AEX5"/>
<evidence type="ECO:0000256" key="9">
    <source>
        <dbReference type="ARBA" id="ARBA00023237"/>
    </source>
</evidence>
<dbReference type="PATRIC" id="fig|1245471.3.peg.423"/>
<organism evidence="13 14">
    <name type="scientific">Metapseudomonas resinovorans NBRC 106553</name>
    <dbReference type="NCBI Taxonomy" id="1245471"/>
    <lineage>
        <taxon>Bacteria</taxon>
        <taxon>Pseudomonadati</taxon>
        <taxon>Pseudomonadota</taxon>
        <taxon>Gammaproteobacteria</taxon>
        <taxon>Pseudomonadales</taxon>
        <taxon>Pseudomonadaceae</taxon>
        <taxon>Metapseudomonas</taxon>
    </lineage>
</organism>
<feature type="chain" id="PRO_5004536063" evidence="10">
    <location>
        <begin position="33"/>
        <end position="829"/>
    </location>
</feature>
<keyword evidence="9" id="KW-0998">Cell outer membrane</keyword>
<gene>
    <name evidence="13" type="ORF">PCA10_04280</name>
</gene>
<dbReference type="Gene3D" id="3.10.20.410">
    <property type="match status" value="1"/>
</dbReference>
<evidence type="ECO:0000256" key="10">
    <source>
        <dbReference type="SAM" id="SignalP"/>
    </source>
</evidence>
<dbReference type="InterPro" id="IPR037224">
    <property type="entry name" value="PapC_N_sf"/>
</dbReference>
<comment type="subcellular location">
    <subcellularLocation>
        <location evidence="1">Cell outer membrane</location>
        <topology evidence="1">Multi-pass membrane protein</topology>
    </subcellularLocation>
</comment>
<comment type="similarity">
    <text evidence="2">Belongs to the fimbrial export usher family.</text>
</comment>
<keyword evidence="8" id="KW-0472">Membrane</keyword>
<evidence type="ECO:0000256" key="2">
    <source>
        <dbReference type="ARBA" id="ARBA00008064"/>
    </source>
</evidence>
<dbReference type="HOGENOM" id="CLU_009120_3_1_6"/>